<proteinExistence type="predicted"/>
<feature type="compositionally biased region" description="Acidic residues" evidence="1">
    <location>
        <begin position="50"/>
        <end position="59"/>
    </location>
</feature>
<dbReference type="AlphaFoldDB" id="A0A183D4K5"/>
<dbReference type="EMBL" id="UYRT01006349">
    <property type="protein sequence ID" value="VDK40324.1"/>
    <property type="molecule type" value="Genomic_DNA"/>
</dbReference>
<reference evidence="4" key="1">
    <citation type="submission" date="2016-06" db="UniProtKB">
        <authorList>
            <consortium name="WormBaseParasite"/>
        </authorList>
    </citation>
    <scope>IDENTIFICATION</scope>
</reference>
<evidence type="ECO:0000313" key="4">
    <source>
        <dbReference type="WBParaSite" id="GPUH_0000365301-mRNA-1"/>
    </source>
</evidence>
<name>A0A183D4K5_9BILA</name>
<evidence type="ECO:0000313" key="3">
    <source>
        <dbReference type="Proteomes" id="UP000271098"/>
    </source>
</evidence>
<dbReference type="WBParaSite" id="GPUH_0000365301-mRNA-1">
    <property type="protein sequence ID" value="GPUH_0000365301-mRNA-1"/>
    <property type="gene ID" value="GPUH_0000365301"/>
</dbReference>
<organism evidence="4">
    <name type="scientific">Gongylonema pulchrum</name>
    <dbReference type="NCBI Taxonomy" id="637853"/>
    <lineage>
        <taxon>Eukaryota</taxon>
        <taxon>Metazoa</taxon>
        <taxon>Ecdysozoa</taxon>
        <taxon>Nematoda</taxon>
        <taxon>Chromadorea</taxon>
        <taxon>Rhabditida</taxon>
        <taxon>Spirurina</taxon>
        <taxon>Spiruromorpha</taxon>
        <taxon>Spiruroidea</taxon>
        <taxon>Gongylonematidae</taxon>
        <taxon>Gongylonema</taxon>
    </lineage>
</organism>
<evidence type="ECO:0000256" key="1">
    <source>
        <dbReference type="SAM" id="MobiDB-lite"/>
    </source>
</evidence>
<gene>
    <name evidence="2" type="ORF">GPUH_LOCUS3647</name>
</gene>
<dbReference type="Proteomes" id="UP000271098">
    <property type="component" value="Unassembled WGS sequence"/>
</dbReference>
<protein>
    <submittedName>
        <fullName evidence="2 4">Uncharacterized protein</fullName>
    </submittedName>
</protein>
<evidence type="ECO:0000313" key="2">
    <source>
        <dbReference type="EMBL" id="VDK40324.1"/>
    </source>
</evidence>
<feature type="region of interest" description="Disordered" evidence="1">
    <location>
        <begin position="47"/>
        <end position="66"/>
    </location>
</feature>
<sequence length="107" mass="11933">MDKMLEQIEKKSWADKFTSELNRQPQSCCKNMYEVFLPDQLFQARNRAEVDDDEGEAGEGEGISKRKVAPGAEAGLGAILSMPATAAAVHQISPLHIHFIYSHFILK</sequence>
<accession>A0A183D4K5</accession>
<reference evidence="2 3" key="2">
    <citation type="submission" date="2018-11" db="EMBL/GenBank/DDBJ databases">
        <authorList>
            <consortium name="Pathogen Informatics"/>
        </authorList>
    </citation>
    <scope>NUCLEOTIDE SEQUENCE [LARGE SCALE GENOMIC DNA]</scope>
</reference>
<keyword evidence="3" id="KW-1185">Reference proteome</keyword>